<comment type="function">
    <text evidence="6">Specifically methylates the adenine in position 37 of tRNA(1)(Val) (anticodon cmo5UAC).</text>
</comment>
<evidence type="ECO:0000256" key="1">
    <source>
        <dbReference type="ARBA" id="ARBA00022490"/>
    </source>
</evidence>
<dbReference type="GO" id="GO:0016430">
    <property type="term" value="F:tRNA (adenine-N6)-methyltransferase activity"/>
    <property type="evidence" value="ECO:0007669"/>
    <property type="project" value="UniProtKB-UniRule"/>
</dbReference>
<dbReference type="InterPro" id="IPR007848">
    <property type="entry name" value="Small_mtfrase_dom"/>
</dbReference>
<comment type="subcellular location">
    <subcellularLocation>
        <location evidence="6">Cytoplasm</location>
    </subcellularLocation>
</comment>
<keyword evidence="3 6" id="KW-0808">Transferase</keyword>
<evidence type="ECO:0000313" key="9">
    <source>
        <dbReference type="Proteomes" id="UP000238157"/>
    </source>
</evidence>
<dbReference type="PROSITE" id="PS00092">
    <property type="entry name" value="N6_MTASE"/>
    <property type="match status" value="1"/>
</dbReference>
<dbReference type="OrthoDB" id="5383291at2"/>
<evidence type="ECO:0000313" key="8">
    <source>
        <dbReference type="EMBL" id="PRY86607.1"/>
    </source>
</evidence>
<name>A0A2T0WIT8_9BACT</name>
<comment type="catalytic activity">
    <reaction evidence="6">
        <text>adenosine(37) in tRNA1(Val) + S-adenosyl-L-methionine = N(6)-methyladenosine(37) in tRNA1(Val) + S-adenosyl-L-homocysteine + H(+)</text>
        <dbReference type="Rhea" id="RHEA:43160"/>
        <dbReference type="Rhea" id="RHEA-COMP:10369"/>
        <dbReference type="Rhea" id="RHEA-COMP:10370"/>
        <dbReference type="ChEBI" id="CHEBI:15378"/>
        <dbReference type="ChEBI" id="CHEBI:57856"/>
        <dbReference type="ChEBI" id="CHEBI:59789"/>
        <dbReference type="ChEBI" id="CHEBI:74411"/>
        <dbReference type="ChEBI" id="CHEBI:74449"/>
        <dbReference type="EC" id="2.1.1.223"/>
    </reaction>
</comment>
<dbReference type="InterPro" id="IPR022882">
    <property type="entry name" value="tRNA_adenine-N6_MeTrfase"/>
</dbReference>
<keyword evidence="4 6" id="KW-0949">S-adenosyl-L-methionine</keyword>
<gene>
    <name evidence="8" type="ORF">CLW00_10894</name>
</gene>
<sequence length="238" mass="27498">MSNRPFRFKKFDVHHDKCAMKVGTDGVLLGALSGEKPHYSKILEIGLGTGLVSLMLAQRFEKAYIQGVEIDFDAFEQANQNARSSPWFDRLSFEHEDFNEFFQNYEERFDLIVSNPPYFASHLKSPNAKRNLALHTDSLSFEALLKGVNQLLSEKGEFWVILPEYETNIVTDMAVDMGFFLRISIEIKDSMEKTILRKISSFTKNRNEILNKSLSIKELNGEYSNDYKNLLKDFLIIF</sequence>
<evidence type="ECO:0000256" key="3">
    <source>
        <dbReference type="ARBA" id="ARBA00022679"/>
    </source>
</evidence>
<dbReference type="HAMAP" id="MF_01872">
    <property type="entry name" value="tRNA_methyltr_YfiC"/>
    <property type="match status" value="1"/>
</dbReference>
<evidence type="ECO:0000259" key="7">
    <source>
        <dbReference type="Pfam" id="PF05175"/>
    </source>
</evidence>
<organism evidence="8 9">
    <name type="scientific">Mongoliibacter ruber</name>
    <dbReference type="NCBI Taxonomy" id="1750599"/>
    <lineage>
        <taxon>Bacteria</taxon>
        <taxon>Pseudomonadati</taxon>
        <taxon>Bacteroidota</taxon>
        <taxon>Cytophagia</taxon>
        <taxon>Cytophagales</taxon>
        <taxon>Cyclobacteriaceae</taxon>
        <taxon>Mongoliibacter</taxon>
    </lineage>
</organism>
<dbReference type="GO" id="GO:0005737">
    <property type="term" value="C:cytoplasm"/>
    <property type="evidence" value="ECO:0007669"/>
    <property type="project" value="UniProtKB-SubCell"/>
</dbReference>
<proteinExistence type="inferred from homology"/>
<comment type="caution">
    <text evidence="8">The sequence shown here is derived from an EMBL/GenBank/DDBJ whole genome shotgun (WGS) entry which is preliminary data.</text>
</comment>
<dbReference type="CDD" id="cd02440">
    <property type="entry name" value="AdoMet_MTases"/>
    <property type="match status" value="1"/>
</dbReference>
<accession>A0A2T0WIT8</accession>
<dbReference type="InterPro" id="IPR050210">
    <property type="entry name" value="tRNA_Adenine-N(6)_MTase"/>
</dbReference>
<dbReference type="PANTHER" id="PTHR47739:SF1">
    <property type="entry name" value="TRNA1(VAL) (ADENINE(37)-N6)-METHYLTRANSFERASE"/>
    <property type="match status" value="1"/>
</dbReference>
<reference evidence="8 9" key="1">
    <citation type="submission" date="2018-03" db="EMBL/GenBank/DDBJ databases">
        <title>Genomic Encyclopedia of Archaeal and Bacterial Type Strains, Phase II (KMG-II): from individual species to whole genera.</title>
        <authorList>
            <person name="Goeker M."/>
        </authorList>
    </citation>
    <scope>NUCLEOTIDE SEQUENCE [LARGE SCALE GENOMIC DNA]</scope>
    <source>
        <strain evidence="8 9">DSM 27929</strain>
    </source>
</reference>
<dbReference type="SUPFAM" id="SSF53335">
    <property type="entry name" value="S-adenosyl-L-methionine-dependent methyltransferases"/>
    <property type="match status" value="1"/>
</dbReference>
<keyword evidence="2 6" id="KW-0489">Methyltransferase</keyword>
<keyword evidence="9" id="KW-1185">Reference proteome</keyword>
<dbReference type="Gene3D" id="3.40.50.150">
    <property type="entry name" value="Vaccinia Virus protein VP39"/>
    <property type="match status" value="1"/>
</dbReference>
<evidence type="ECO:0000256" key="4">
    <source>
        <dbReference type="ARBA" id="ARBA00022691"/>
    </source>
</evidence>
<dbReference type="InterPro" id="IPR029063">
    <property type="entry name" value="SAM-dependent_MTases_sf"/>
</dbReference>
<dbReference type="PROSITE" id="PS01131">
    <property type="entry name" value="RRNA_A_DIMETH"/>
    <property type="match status" value="1"/>
</dbReference>
<evidence type="ECO:0000256" key="2">
    <source>
        <dbReference type="ARBA" id="ARBA00022603"/>
    </source>
</evidence>
<feature type="domain" description="Methyltransferase small" evidence="7">
    <location>
        <begin position="27"/>
        <end position="160"/>
    </location>
</feature>
<dbReference type="GO" id="GO:0008033">
    <property type="term" value="P:tRNA processing"/>
    <property type="evidence" value="ECO:0007669"/>
    <property type="project" value="UniProtKB-UniRule"/>
</dbReference>
<keyword evidence="5 6" id="KW-0819">tRNA processing</keyword>
<evidence type="ECO:0000256" key="6">
    <source>
        <dbReference type="HAMAP-Rule" id="MF_01872"/>
    </source>
</evidence>
<evidence type="ECO:0000256" key="5">
    <source>
        <dbReference type="ARBA" id="ARBA00022694"/>
    </source>
</evidence>
<protein>
    <recommendedName>
        <fullName evidence="6">tRNA1(Val) (adenine(37)-N6)-methyltransferase</fullName>
        <ecNumber evidence="6">2.1.1.223</ecNumber>
    </recommendedName>
    <alternativeName>
        <fullName evidence="6">tRNA m6A37 methyltransferase</fullName>
    </alternativeName>
</protein>
<dbReference type="RefSeq" id="WP_106134340.1">
    <property type="nucleotide sequence ID" value="NZ_PVTR01000008.1"/>
</dbReference>
<dbReference type="Proteomes" id="UP000238157">
    <property type="component" value="Unassembled WGS sequence"/>
</dbReference>
<keyword evidence="1 6" id="KW-0963">Cytoplasm</keyword>
<comment type="similarity">
    <text evidence="6">Belongs to the methyltransferase superfamily. tRNA (adenine-N(6)-)-methyltransferase family.</text>
</comment>
<dbReference type="InterPro" id="IPR002052">
    <property type="entry name" value="DNA_methylase_N6_adenine_CS"/>
</dbReference>
<dbReference type="GO" id="GO:0000179">
    <property type="term" value="F:rRNA (adenine-N6,N6-)-dimethyltransferase activity"/>
    <property type="evidence" value="ECO:0007669"/>
    <property type="project" value="InterPro"/>
</dbReference>
<dbReference type="Pfam" id="PF05175">
    <property type="entry name" value="MTS"/>
    <property type="match status" value="1"/>
</dbReference>
<dbReference type="EMBL" id="PVTR01000008">
    <property type="protein sequence ID" value="PRY86607.1"/>
    <property type="molecule type" value="Genomic_DNA"/>
</dbReference>
<dbReference type="PANTHER" id="PTHR47739">
    <property type="entry name" value="TRNA1(VAL) (ADENINE(37)-N6)-METHYLTRANSFERASE"/>
    <property type="match status" value="1"/>
</dbReference>
<dbReference type="GO" id="GO:0003676">
    <property type="term" value="F:nucleic acid binding"/>
    <property type="evidence" value="ECO:0007669"/>
    <property type="project" value="InterPro"/>
</dbReference>
<dbReference type="EC" id="2.1.1.223" evidence="6"/>
<dbReference type="InterPro" id="IPR020596">
    <property type="entry name" value="rRNA_Ade_Mease_Trfase_CS"/>
</dbReference>
<dbReference type="AlphaFoldDB" id="A0A2T0WIT8"/>